<accession>A0A6B0R3P7</accession>
<dbReference type="SMART" id="SM00320">
    <property type="entry name" value="WD40"/>
    <property type="match status" value="5"/>
</dbReference>
<dbReference type="InterPro" id="IPR051242">
    <property type="entry name" value="WD-EF-hand_domain"/>
</dbReference>
<dbReference type="PANTHER" id="PTHR44324:SF4">
    <property type="entry name" value="WD40 REPEAT DOMAIN 95"/>
    <property type="match status" value="1"/>
</dbReference>
<organism evidence="3 4">
    <name type="scientific">Bos mutus</name>
    <name type="common">wild yak</name>
    <dbReference type="NCBI Taxonomy" id="72004"/>
    <lineage>
        <taxon>Eukaryota</taxon>
        <taxon>Metazoa</taxon>
        <taxon>Chordata</taxon>
        <taxon>Craniata</taxon>
        <taxon>Vertebrata</taxon>
        <taxon>Euteleostomi</taxon>
        <taxon>Mammalia</taxon>
        <taxon>Eutheria</taxon>
        <taxon>Laurasiatheria</taxon>
        <taxon>Artiodactyla</taxon>
        <taxon>Ruminantia</taxon>
        <taxon>Pecora</taxon>
        <taxon>Bovidae</taxon>
        <taxon>Bovinae</taxon>
        <taxon>Bos</taxon>
    </lineage>
</organism>
<protein>
    <recommendedName>
        <fullName evidence="5">WD repeat-containing protein 49</fullName>
    </recommendedName>
</protein>
<dbReference type="Gene3D" id="2.130.10.10">
    <property type="entry name" value="YVTN repeat-like/Quinoprotein amine dehydrogenase"/>
    <property type="match status" value="2"/>
</dbReference>
<evidence type="ECO:0000313" key="3">
    <source>
        <dbReference type="EMBL" id="MXQ84789.1"/>
    </source>
</evidence>
<dbReference type="AlphaFoldDB" id="A0A6B0R3P7"/>
<proteinExistence type="predicted"/>
<evidence type="ECO:0000256" key="2">
    <source>
        <dbReference type="SAM" id="MobiDB-lite"/>
    </source>
</evidence>
<dbReference type="Proteomes" id="UP000322234">
    <property type="component" value="Unassembled WGS sequence"/>
</dbReference>
<dbReference type="InterPro" id="IPR001680">
    <property type="entry name" value="WD40_rpt"/>
</dbReference>
<name>A0A6B0R3P7_9CETA</name>
<comment type="caution">
    <text evidence="3">The sequence shown here is derived from an EMBL/GenBank/DDBJ whole genome shotgun (WGS) entry which is preliminary data.</text>
</comment>
<keyword evidence="1" id="KW-0677">Repeat</keyword>
<feature type="compositionally biased region" description="Basic and acidic residues" evidence="2">
    <location>
        <begin position="576"/>
        <end position="597"/>
    </location>
</feature>
<dbReference type="EMBL" id="VBQZ03000022">
    <property type="protein sequence ID" value="MXQ84789.1"/>
    <property type="molecule type" value="Genomic_DNA"/>
</dbReference>
<feature type="region of interest" description="Disordered" evidence="2">
    <location>
        <begin position="575"/>
        <end position="641"/>
    </location>
</feature>
<sequence length="690" mass="76578">MRSYSVGTEDPAQWRMPPPHADLEGSLQAEKIEHQVTPEELQHLNALFQEYEKRGRQLLDMETFKCIMKQSMRSQKKDKPIIRKSRWVTDVTIMPQYNKLILGTGNCEIQLYELSNLEPYCQIGGLEAVPLKLNYCYEDPDKCLLLYGDDQGCVSILFLASVGELLRTWKKLPEVENVPNINLNNAVNSPNVSYILWQAHGDSVTQVVKVWDFETGRLLSEFTGAHGNAGITCLTFDSSGRRLVTGGRDGCLKIRNNNSGHFDNIIFLDGDQGKVCDCTYLEVNQNKCIRAVGWERRIDVYFDTPCGFHHFRKPQPHWQDDLESPGILCVAHCPPSLLATSSYDGGIIIWNVISGHVFCKLNSPSSSDGTENREGPDRSVSCLAFLKTWAANLESASASLMANGPRGSVTFWRLFGGARPIANFTPSRDKARVSSMVVTAGDACAYVADQRGFVHVYDIEEYSLQGQELQPPTNVTFWRAHVSMVTSLSASPLPFHLITLELIEEEELLLSSSLDHTVRLWSRDGAFIGTFGQSSPWDIFTPASWSHPRVPHEVLTDPQSMPAHPVLEGAVPATCRGEEQDKVVEGKASAEPEKTSDPRFPGDCVLEVKEDSCGGDGFGSDRPPLEQSKPPRGTPAPGIPSIYQSLRCHQVPCLSVLPEKLDLSILGTDTFNLDFLTQEKEGSEAAQKAY</sequence>
<feature type="region of interest" description="Disordered" evidence="2">
    <location>
        <begin position="1"/>
        <end position="20"/>
    </location>
</feature>
<evidence type="ECO:0000313" key="4">
    <source>
        <dbReference type="Proteomes" id="UP000322234"/>
    </source>
</evidence>
<dbReference type="InterPro" id="IPR036322">
    <property type="entry name" value="WD40_repeat_dom_sf"/>
</dbReference>
<gene>
    <name evidence="3" type="ORF">E5288_WYG016788</name>
</gene>
<reference evidence="3" key="1">
    <citation type="submission" date="2019-10" db="EMBL/GenBank/DDBJ databases">
        <title>The sequence and de novo assembly of the wild yak genome.</title>
        <authorList>
            <person name="Liu Y."/>
        </authorList>
    </citation>
    <scope>NUCLEOTIDE SEQUENCE [LARGE SCALE GENOMIC DNA]</scope>
    <source>
        <strain evidence="3">WY2019</strain>
    </source>
</reference>
<dbReference type="InterPro" id="IPR015943">
    <property type="entry name" value="WD40/YVTN_repeat-like_dom_sf"/>
</dbReference>
<dbReference type="PANTHER" id="PTHR44324">
    <property type="entry name" value="WD40 REPEAT DOMAIN 95"/>
    <property type="match status" value="1"/>
</dbReference>
<keyword evidence="4" id="KW-1185">Reference proteome</keyword>
<dbReference type="SUPFAM" id="SSF50978">
    <property type="entry name" value="WD40 repeat-like"/>
    <property type="match status" value="1"/>
</dbReference>
<evidence type="ECO:0008006" key="5">
    <source>
        <dbReference type="Google" id="ProtNLM"/>
    </source>
</evidence>
<evidence type="ECO:0000256" key="1">
    <source>
        <dbReference type="ARBA" id="ARBA00022737"/>
    </source>
</evidence>
<dbReference type="Pfam" id="PF00400">
    <property type="entry name" value="WD40"/>
    <property type="match status" value="3"/>
</dbReference>